<evidence type="ECO:0000259" key="5">
    <source>
        <dbReference type="Pfam" id="PF03968"/>
    </source>
</evidence>
<organism evidence="7 8">
    <name type="scientific">Legionella maioricensis</name>
    <dbReference type="NCBI Taxonomy" id="2896528"/>
    <lineage>
        <taxon>Bacteria</taxon>
        <taxon>Pseudomonadati</taxon>
        <taxon>Pseudomonadota</taxon>
        <taxon>Gammaproteobacteria</taxon>
        <taxon>Legionellales</taxon>
        <taxon>Legionellaceae</taxon>
        <taxon>Legionella</taxon>
    </lineage>
</organism>
<evidence type="ECO:0000256" key="3">
    <source>
        <dbReference type="ARBA" id="ARBA00023237"/>
    </source>
</evidence>
<dbReference type="PANTHER" id="PTHR30189">
    <property type="entry name" value="LPS-ASSEMBLY PROTEIN"/>
    <property type="match status" value="1"/>
</dbReference>
<dbReference type="GO" id="GO:0043165">
    <property type="term" value="P:Gram-negative-bacterium-type cell outer membrane assembly"/>
    <property type="evidence" value="ECO:0007669"/>
    <property type="project" value="UniProtKB-UniRule"/>
</dbReference>
<proteinExistence type="inferred from homology"/>
<evidence type="ECO:0000256" key="2">
    <source>
        <dbReference type="ARBA" id="ARBA00023136"/>
    </source>
</evidence>
<dbReference type="GO" id="GO:0015920">
    <property type="term" value="P:lipopolysaccharide transport"/>
    <property type="evidence" value="ECO:0007669"/>
    <property type="project" value="InterPro"/>
</dbReference>
<dbReference type="EMBL" id="JAJKBJ010000019">
    <property type="protein sequence ID" value="MCL9685162.1"/>
    <property type="molecule type" value="Genomic_DNA"/>
</dbReference>
<dbReference type="InterPro" id="IPR005653">
    <property type="entry name" value="OstA-like_N"/>
</dbReference>
<evidence type="ECO:0000256" key="4">
    <source>
        <dbReference type="HAMAP-Rule" id="MF_01411"/>
    </source>
</evidence>
<protein>
    <recommendedName>
        <fullName evidence="4">LPS-assembly protein LptD</fullName>
    </recommendedName>
</protein>
<comment type="caution">
    <text evidence="7">The sequence shown here is derived from an EMBL/GenBank/DDBJ whole genome shotgun (WGS) entry which is preliminary data.</text>
</comment>
<evidence type="ECO:0000313" key="7">
    <source>
        <dbReference type="EMBL" id="MCL9685162.1"/>
    </source>
</evidence>
<keyword evidence="1 4" id="KW-0732">Signal</keyword>
<dbReference type="InterPro" id="IPR007543">
    <property type="entry name" value="LptD_C"/>
</dbReference>
<gene>
    <name evidence="4" type="primary">lptD</name>
    <name evidence="7" type="ORF">LOX96_13730</name>
</gene>
<sequence length="869" mass="98963">MSLGMAAFLMSMIIYHRLANSASLINEPVQACVIARDVDLTDAIRAKFAQCLGWQSDQSSPICLGAYQPLTVTPLADSEQVRIQADSVSFYQNQRSTLSGHVEIQQTQRVVNAQTAYVYRDPKTNQVTKIEFLGEVRYLEPGKLMIARKATINPQDNSGETEDVLYRINTDRSKAVLPAWGRASFIRRFANKDYLLQKATYTTCSPQDKTWDIKADSIAIDDANAKGVARNAVVRVNEWPVFYTPYLSFPTNKERKSGFLMPIFGYSNIGGLDFGLPYYWNIAPNYDMTITPHAYTKRGVMLGGEYRYLTPNSSGIMTGNFLPKDKAFNTFLQENETLYPRLQGMSTNRWAYSILNTTSLAPNLQFNLNVQQVSDDYYLQDFSTNLALMTMRQLLRQADLTSTTEHWIFRGMLQSYQTLQPINEIPIAPVYERLPQIMARGYYYDLPFNANLNILGEYDQFNWPIDSWNNTPIMMPQGPRFHFNPVLAVPLTKPWGYVTPSAQFVENYYEVRNNSSGLSFNGFNAFNSFGFNGFNGGASSFNYNRYNLWNQNVDYNRIIPRYSLDGGLYFERDFKMNENFFTQTLEPRLFYLKVPYQNQTPIPVYDSGFMIFNVDQLFRTNRFSGFDRIGDANQLTYALTSRWLYEDTGAELANFSIGQIRYFADRKVQLCQSPSGFCIDNPNIFGNLSPTSTTSPVATRAVYHLNRVWGITGDYVWDPATHATNNGDLNLHYQPQTNEIINLSYSYLVNSDGGLVRNNGPQDNALHQAMIAFSWPLSEKWSTVGAYSYNISKNYSMMSLLGVQYDSCCWAMRILGGKTFKNLNATFEPEYSDNIYLQILLKGLGTVAYSDPSNVLGTFIPGYNDIFAR</sequence>
<keyword evidence="2 4" id="KW-0472">Membrane</keyword>
<comment type="function">
    <text evidence="4">Together with LptE, is involved in the assembly of lipopolysaccharide (LPS) at the surface of the outer membrane.</text>
</comment>
<evidence type="ECO:0000256" key="1">
    <source>
        <dbReference type="ARBA" id="ARBA00022729"/>
    </source>
</evidence>
<dbReference type="Pfam" id="PF03968">
    <property type="entry name" value="LptD_N"/>
    <property type="match status" value="1"/>
</dbReference>
<dbReference type="HAMAP" id="MF_01411">
    <property type="entry name" value="LPS_assembly_LptD"/>
    <property type="match status" value="1"/>
</dbReference>
<comment type="similarity">
    <text evidence="4">Belongs to the LptD family.</text>
</comment>
<accession>A0A9X2ID46</accession>
<dbReference type="InterPro" id="IPR020889">
    <property type="entry name" value="LipoPS_assembly_LptD"/>
</dbReference>
<feature type="domain" description="LptD C-terminal" evidence="6">
    <location>
        <begin position="347"/>
        <end position="781"/>
    </location>
</feature>
<evidence type="ECO:0000313" key="8">
    <source>
        <dbReference type="Proteomes" id="UP001139721"/>
    </source>
</evidence>
<dbReference type="GO" id="GO:0009279">
    <property type="term" value="C:cell outer membrane"/>
    <property type="evidence" value="ECO:0007669"/>
    <property type="project" value="UniProtKB-SubCell"/>
</dbReference>
<evidence type="ECO:0000259" key="6">
    <source>
        <dbReference type="Pfam" id="PF04453"/>
    </source>
</evidence>
<comment type="subunit">
    <text evidence="4">Component of the lipopolysaccharide transport and assembly complex. Interacts with LptE and LptA.</text>
</comment>
<reference evidence="7" key="1">
    <citation type="submission" date="2021-11" db="EMBL/GenBank/DDBJ databases">
        <title>Legionella maioricencis sp. nov., a new species isolated from hot water samples in Mallorca.</title>
        <authorList>
            <person name="Crespi S."/>
            <person name="Drasar V."/>
            <person name="Salva-Serra F."/>
            <person name="Jaen-Luchoro D."/>
            <person name="Pineiro-Iglesias B."/>
            <person name="Aliaga F."/>
            <person name="Fernandez-Juarez V."/>
            <person name="Coll G."/>
            <person name="Moore E.R.B."/>
            <person name="Bennasar-Figueras A."/>
        </authorList>
    </citation>
    <scope>NUCLEOTIDE SEQUENCE</scope>
    <source>
        <strain evidence="7">HCPI-6</strain>
    </source>
</reference>
<keyword evidence="3 4" id="KW-0998">Cell outer membrane</keyword>
<dbReference type="PANTHER" id="PTHR30189:SF1">
    <property type="entry name" value="LPS-ASSEMBLY PROTEIN LPTD"/>
    <property type="match status" value="1"/>
</dbReference>
<dbReference type="GO" id="GO:1990351">
    <property type="term" value="C:transporter complex"/>
    <property type="evidence" value="ECO:0007669"/>
    <property type="project" value="TreeGrafter"/>
</dbReference>
<dbReference type="Gene3D" id="2.60.450.10">
    <property type="entry name" value="Lipopolysaccharide (LPS) transport protein A like domain"/>
    <property type="match status" value="1"/>
</dbReference>
<dbReference type="InterPro" id="IPR050218">
    <property type="entry name" value="LptD"/>
</dbReference>
<keyword evidence="8" id="KW-1185">Reference proteome</keyword>
<dbReference type="Proteomes" id="UP001139721">
    <property type="component" value="Unassembled WGS sequence"/>
</dbReference>
<feature type="domain" description="Organic solvent tolerance-like N-terminal" evidence="5">
    <location>
        <begin position="83"/>
        <end position="221"/>
    </location>
</feature>
<comment type="subcellular location">
    <subcellularLocation>
        <location evidence="4">Cell outer membrane</location>
    </subcellularLocation>
</comment>
<name>A0A9X2ID46_9GAMM</name>
<dbReference type="AlphaFoldDB" id="A0A9X2ID46"/>
<comment type="caution">
    <text evidence="4">Lacks conserved residue(s) required for the propagation of feature annotation.</text>
</comment>
<dbReference type="Pfam" id="PF04453">
    <property type="entry name" value="LptD"/>
    <property type="match status" value="1"/>
</dbReference>